<comment type="similarity">
    <text evidence="4">Belongs to the cyclic nucleotide phosphodiesterase class-III family.</text>
</comment>
<dbReference type="Gene3D" id="3.60.21.10">
    <property type="match status" value="1"/>
</dbReference>
<dbReference type="Proteomes" id="UP000193427">
    <property type="component" value="Chromosome"/>
</dbReference>
<dbReference type="RefSeq" id="WP_085752090.1">
    <property type="nucleotide sequence ID" value="NZ_BSPR01000009.1"/>
</dbReference>
<dbReference type="PANTHER" id="PTHR42988:SF2">
    <property type="entry name" value="CYCLIC NUCLEOTIDE PHOSPHODIESTERASE CBUA0032-RELATED"/>
    <property type="match status" value="1"/>
</dbReference>
<organism evidence="5 6">
    <name type="scientific">Piscinibacter gummiphilus</name>
    <dbReference type="NCBI Taxonomy" id="946333"/>
    <lineage>
        <taxon>Bacteria</taxon>
        <taxon>Pseudomonadati</taxon>
        <taxon>Pseudomonadota</taxon>
        <taxon>Betaproteobacteria</taxon>
        <taxon>Burkholderiales</taxon>
        <taxon>Sphaerotilaceae</taxon>
        <taxon>Piscinibacter</taxon>
    </lineage>
</organism>
<dbReference type="GO" id="GO:0046872">
    <property type="term" value="F:metal ion binding"/>
    <property type="evidence" value="ECO:0007669"/>
    <property type="project" value="UniProtKB-KW"/>
</dbReference>
<evidence type="ECO:0000256" key="1">
    <source>
        <dbReference type="ARBA" id="ARBA00022723"/>
    </source>
</evidence>
<name>A0A1W6LC25_9BURK</name>
<dbReference type="GO" id="GO:0004527">
    <property type="term" value="F:exonuclease activity"/>
    <property type="evidence" value="ECO:0007669"/>
    <property type="project" value="UniProtKB-KW"/>
</dbReference>
<keyword evidence="1" id="KW-0479">Metal-binding</keyword>
<gene>
    <name evidence="5" type="ORF">A4W93_18895</name>
</gene>
<evidence type="ECO:0000256" key="2">
    <source>
        <dbReference type="ARBA" id="ARBA00022801"/>
    </source>
</evidence>
<dbReference type="InterPro" id="IPR050884">
    <property type="entry name" value="CNP_phosphodiesterase-III"/>
</dbReference>
<evidence type="ECO:0000313" key="6">
    <source>
        <dbReference type="Proteomes" id="UP000193427"/>
    </source>
</evidence>
<keyword evidence="3" id="KW-0408">Iron</keyword>
<dbReference type="InterPro" id="IPR029052">
    <property type="entry name" value="Metallo-depent_PP-like"/>
</dbReference>
<keyword evidence="5" id="KW-0540">Nuclease</keyword>
<keyword evidence="2" id="KW-0378">Hydrolase</keyword>
<dbReference type="KEGG" id="rgu:A4W93_18895"/>
<dbReference type="OrthoDB" id="9811542at2"/>
<evidence type="ECO:0000256" key="4">
    <source>
        <dbReference type="ARBA" id="ARBA00025742"/>
    </source>
</evidence>
<sequence>MTLLLQVSDTHFGTERPAVVDALVRLAHSQSPNVVVLSGDVTQRARAPQFAAAKAFIERLRVPRALVLPGNHDIPLFNLAARLFAPYANHRRVFGDNLEPEFESNDMLVVTVNTTRRLRHENGVVSSRQIDRVARRLEHASREQVRVVVTHQPVAVTKPEDRKNLLVNHRAAIQAWAEAGADVVLGGHIHLPFIVPLHRRYEGLSHTMWAVQAGSAVSSRLRRGAGNSVNLIRPGESVNGRRTICVERWDYDEPAKRFVCESTEELNAYDTRPAPLLQ</sequence>
<protein>
    <submittedName>
        <fullName evidence="5">DNA repair exonuclease</fullName>
    </submittedName>
</protein>
<accession>A0A1W6LC25</accession>
<dbReference type="AlphaFoldDB" id="A0A1W6LC25"/>
<evidence type="ECO:0000256" key="3">
    <source>
        <dbReference type="ARBA" id="ARBA00023004"/>
    </source>
</evidence>
<keyword evidence="5" id="KW-0269">Exonuclease</keyword>
<evidence type="ECO:0000313" key="5">
    <source>
        <dbReference type="EMBL" id="ARN21796.1"/>
    </source>
</evidence>
<dbReference type="PANTHER" id="PTHR42988">
    <property type="entry name" value="PHOSPHOHYDROLASE"/>
    <property type="match status" value="1"/>
</dbReference>
<reference evidence="5 6" key="1">
    <citation type="submission" date="2016-04" db="EMBL/GenBank/DDBJ databases">
        <title>Complete genome sequence of natural rubber-degrading, novel Gram-negative bacterium, Rhizobacter gummiphilus strain NS21.</title>
        <authorList>
            <person name="Tabata M."/>
            <person name="Kasai D."/>
            <person name="Fukuda M."/>
        </authorList>
    </citation>
    <scope>NUCLEOTIDE SEQUENCE [LARGE SCALE GENOMIC DNA]</scope>
    <source>
        <strain evidence="5 6">NS21</strain>
    </source>
</reference>
<dbReference type="Pfam" id="PF00149">
    <property type="entry name" value="Metallophos"/>
    <property type="match status" value="1"/>
</dbReference>
<dbReference type="STRING" id="946333.A4W93_18895"/>
<keyword evidence="6" id="KW-1185">Reference proteome</keyword>
<dbReference type="SUPFAM" id="SSF56300">
    <property type="entry name" value="Metallo-dependent phosphatases"/>
    <property type="match status" value="1"/>
</dbReference>
<proteinExistence type="inferred from homology"/>
<dbReference type="InterPro" id="IPR004843">
    <property type="entry name" value="Calcineurin-like_PHP"/>
</dbReference>
<dbReference type="EMBL" id="CP015118">
    <property type="protein sequence ID" value="ARN21796.1"/>
    <property type="molecule type" value="Genomic_DNA"/>
</dbReference>